<comment type="caution">
    <text evidence="4">The sequence shown here is derived from an EMBL/GenBank/DDBJ whole genome shotgun (WGS) entry which is preliminary data.</text>
</comment>
<evidence type="ECO:0008006" key="6">
    <source>
        <dbReference type="Google" id="ProtNLM"/>
    </source>
</evidence>
<evidence type="ECO:0000313" key="4">
    <source>
        <dbReference type="EMBL" id="RLW04062.1"/>
    </source>
</evidence>
<feature type="non-terminal residue" evidence="4">
    <location>
        <position position="1"/>
    </location>
</feature>
<evidence type="ECO:0000256" key="2">
    <source>
        <dbReference type="ARBA" id="ARBA00023054"/>
    </source>
</evidence>
<dbReference type="Proteomes" id="UP000276834">
    <property type="component" value="Unassembled WGS sequence"/>
</dbReference>
<dbReference type="EMBL" id="QUSF01000014">
    <property type="protein sequence ID" value="RLW04062.1"/>
    <property type="molecule type" value="Genomic_DNA"/>
</dbReference>
<keyword evidence="2" id="KW-0175">Coiled coil</keyword>
<dbReference type="GO" id="GO:0008017">
    <property type="term" value="F:microtubule binding"/>
    <property type="evidence" value="ECO:0007669"/>
    <property type="project" value="TreeGrafter"/>
</dbReference>
<dbReference type="GO" id="GO:0015630">
    <property type="term" value="C:microtubule cytoskeleton"/>
    <property type="evidence" value="ECO:0007669"/>
    <property type="project" value="TreeGrafter"/>
</dbReference>
<dbReference type="OrthoDB" id="9948757at2759"/>
<dbReference type="AlphaFoldDB" id="A0A3L8SLQ0"/>
<reference evidence="4 5" key="1">
    <citation type="journal article" date="2018" name="Proc. R. Soc. B">
        <title>A non-coding region near Follistatin controls head colour polymorphism in the Gouldian finch.</title>
        <authorList>
            <person name="Toomey M.B."/>
            <person name="Marques C.I."/>
            <person name="Andrade P."/>
            <person name="Araujo P.M."/>
            <person name="Sabatino S."/>
            <person name="Gazda M.A."/>
            <person name="Afonso S."/>
            <person name="Lopes R.J."/>
            <person name="Corbo J.C."/>
            <person name="Carneiro M."/>
        </authorList>
    </citation>
    <scope>NUCLEOTIDE SEQUENCE [LARGE SCALE GENOMIC DNA]</scope>
    <source>
        <strain evidence="4">Red01</strain>
        <tissue evidence="4">Muscle</tissue>
    </source>
</reference>
<proteinExistence type="inferred from homology"/>
<accession>A0A3L8SLQ0</accession>
<dbReference type="GO" id="GO:0001578">
    <property type="term" value="P:microtubule bundle formation"/>
    <property type="evidence" value="ECO:0007669"/>
    <property type="project" value="TreeGrafter"/>
</dbReference>
<dbReference type="PANTHER" id="PTHR22461:SF2">
    <property type="entry name" value="SERINE-RICH COILED-COIL DOMAIN-CONTAINING PROTEIN 2"/>
    <property type="match status" value="1"/>
</dbReference>
<dbReference type="InterPro" id="IPR029627">
    <property type="entry name" value="CCSER"/>
</dbReference>
<evidence type="ECO:0000256" key="3">
    <source>
        <dbReference type="SAM" id="MobiDB-lite"/>
    </source>
</evidence>
<evidence type="ECO:0000313" key="5">
    <source>
        <dbReference type="Proteomes" id="UP000276834"/>
    </source>
</evidence>
<dbReference type="PANTHER" id="PTHR22461">
    <property type="entry name" value="SERINE-RICH COILED-COIL DOMAIN-CONTAINING PROTEIN 2-RELATED"/>
    <property type="match status" value="1"/>
</dbReference>
<organism evidence="4 5">
    <name type="scientific">Chloebia gouldiae</name>
    <name type="common">Gouldian finch</name>
    <name type="synonym">Erythrura gouldiae</name>
    <dbReference type="NCBI Taxonomy" id="44316"/>
    <lineage>
        <taxon>Eukaryota</taxon>
        <taxon>Metazoa</taxon>
        <taxon>Chordata</taxon>
        <taxon>Craniata</taxon>
        <taxon>Vertebrata</taxon>
        <taxon>Euteleostomi</taxon>
        <taxon>Archelosauria</taxon>
        <taxon>Archosauria</taxon>
        <taxon>Dinosauria</taxon>
        <taxon>Saurischia</taxon>
        <taxon>Theropoda</taxon>
        <taxon>Coelurosauria</taxon>
        <taxon>Aves</taxon>
        <taxon>Neognathae</taxon>
        <taxon>Neoaves</taxon>
        <taxon>Telluraves</taxon>
        <taxon>Australaves</taxon>
        <taxon>Passeriformes</taxon>
        <taxon>Passeroidea</taxon>
        <taxon>Passeridae</taxon>
        <taxon>Chloebia</taxon>
    </lineage>
</organism>
<protein>
    <recommendedName>
        <fullName evidence="6">CCSE2 protein</fullName>
    </recommendedName>
</protein>
<gene>
    <name evidence="4" type="ORF">DV515_00006142</name>
</gene>
<evidence type="ECO:0000256" key="1">
    <source>
        <dbReference type="ARBA" id="ARBA00010949"/>
    </source>
</evidence>
<sequence>SEEGRVNHRVTLGWLPAPRRLGAQQEGGPVREPSAQRGSGASPAPECPCSQERTDNVRESSWEECENMSRYERQDRNTRQHQEGFWKRAPQQRWNTQEHYHLGHTDHYIHGKNDLNRGSNYLEPAAGALESRGAGSGFAAPRALAENAVMLDEMTLRHMVQDCTAVKTQLLRLKRLLH</sequence>
<feature type="compositionally biased region" description="Basic and acidic residues" evidence="3">
    <location>
        <begin position="52"/>
        <end position="61"/>
    </location>
</feature>
<feature type="non-terminal residue" evidence="4">
    <location>
        <position position="178"/>
    </location>
</feature>
<dbReference type="STRING" id="44316.ENSEGOP00005019941"/>
<comment type="similarity">
    <text evidence="1">Belongs to the CCSER family.</text>
</comment>
<keyword evidence="5" id="KW-1185">Reference proteome</keyword>
<name>A0A3L8SLQ0_CHLGU</name>
<feature type="region of interest" description="Disordered" evidence="3">
    <location>
        <begin position="1"/>
        <end position="61"/>
    </location>
</feature>